<comment type="similarity">
    <text evidence="1">Belongs to the SEN54 family.</text>
</comment>
<organism evidence="5 6">
    <name type="scientific">Apatococcus fuscideae</name>
    <dbReference type="NCBI Taxonomy" id="2026836"/>
    <lineage>
        <taxon>Eukaryota</taxon>
        <taxon>Viridiplantae</taxon>
        <taxon>Chlorophyta</taxon>
        <taxon>core chlorophytes</taxon>
        <taxon>Trebouxiophyceae</taxon>
        <taxon>Chlorellales</taxon>
        <taxon>Chlorellaceae</taxon>
        <taxon>Apatococcus</taxon>
    </lineage>
</organism>
<evidence type="ECO:0000313" key="5">
    <source>
        <dbReference type="EMBL" id="KAK9865471.1"/>
    </source>
</evidence>
<evidence type="ECO:0000256" key="2">
    <source>
        <dbReference type="ARBA" id="ARBA00022694"/>
    </source>
</evidence>
<dbReference type="GO" id="GO:0000379">
    <property type="term" value="P:tRNA-type intron splice site recognition and cleavage"/>
    <property type="evidence" value="ECO:0007669"/>
    <property type="project" value="TreeGrafter"/>
</dbReference>
<feature type="compositionally biased region" description="Low complexity" evidence="3">
    <location>
        <begin position="198"/>
        <end position="207"/>
    </location>
</feature>
<sequence>MSSIFKRGGNKQETSADPQRLVTEQEELNTKLDELEEVWEAPKQGRDMSIALWQADSQSFLVLLPRGKLLQHMGFNWRGKLHLHPEEAVYLMDRANLLLFAPAAASTCPDQLSLLEAYRLMTGAGASVDQFQIYCHLMRNGFIVTRHPMLWSVPNDIDPKTAWSREKQSASLPSLTGPAASISATAGPDDLPEAQSDPASSHPSASHTPPPPKWRKTSSQTSSTKSQSKAWWPPLRKPATALSWPPAETAAADAPRCEVETACQDLAACLLRPRLMPLTSLQPPEHLPSSNLTSPPIVYDVFKPNSKFSRKRPDPVDFHVALADDHFPALWHIHCLHSQSQGVPVRLACVNGGNVSFVEVIPSNLPTLPP</sequence>
<protein>
    <recommendedName>
        <fullName evidence="4">tRNA-splicing endonuclease subunit Sen54 N-terminal domain-containing protein</fullName>
    </recommendedName>
</protein>
<evidence type="ECO:0000259" key="4">
    <source>
        <dbReference type="Pfam" id="PF12928"/>
    </source>
</evidence>
<reference evidence="5 6" key="1">
    <citation type="journal article" date="2024" name="Nat. Commun.">
        <title>Phylogenomics reveals the evolutionary origins of lichenization in chlorophyte algae.</title>
        <authorList>
            <person name="Puginier C."/>
            <person name="Libourel C."/>
            <person name="Otte J."/>
            <person name="Skaloud P."/>
            <person name="Haon M."/>
            <person name="Grisel S."/>
            <person name="Petersen M."/>
            <person name="Berrin J.G."/>
            <person name="Delaux P.M."/>
            <person name="Dal Grande F."/>
            <person name="Keller J."/>
        </authorList>
    </citation>
    <scope>NUCLEOTIDE SEQUENCE [LARGE SCALE GENOMIC DNA]</scope>
    <source>
        <strain evidence="5 6">SAG 2523</strain>
    </source>
</reference>
<keyword evidence="2" id="KW-0819">tRNA processing</keyword>
<proteinExistence type="inferred from homology"/>
<dbReference type="GO" id="GO:0000214">
    <property type="term" value="C:tRNA-intron endonuclease complex"/>
    <property type="evidence" value="ECO:0007669"/>
    <property type="project" value="TreeGrafter"/>
</dbReference>
<dbReference type="PANTHER" id="PTHR21027">
    <property type="entry name" value="TRNA-SPLICING ENDONUCLEASE SUBUNIT SEN54"/>
    <property type="match status" value="1"/>
</dbReference>
<name>A0AAW1TAI4_9CHLO</name>
<comment type="caution">
    <text evidence="5">The sequence shown here is derived from an EMBL/GenBank/DDBJ whole genome shotgun (WGS) entry which is preliminary data.</text>
</comment>
<dbReference type="InterPro" id="IPR024337">
    <property type="entry name" value="tRNA_splic_suSen54"/>
</dbReference>
<feature type="region of interest" description="Disordered" evidence="3">
    <location>
        <begin position="1"/>
        <end position="22"/>
    </location>
</feature>
<evidence type="ECO:0000256" key="3">
    <source>
        <dbReference type="SAM" id="MobiDB-lite"/>
    </source>
</evidence>
<feature type="domain" description="tRNA-splicing endonuclease subunit Sen54 N-terminal" evidence="4">
    <location>
        <begin position="45"/>
        <end position="100"/>
    </location>
</feature>
<accession>A0AAW1TAI4</accession>
<dbReference type="AlphaFoldDB" id="A0AAW1TAI4"/>
<dbReference type="PANTHER" id="PTHR21027:SF1">
    <property type="entry name" value="TRNA-SPLICING ENDONUCLEASE SUBUNIT SEN54"/>
    <property type="match status" value="1"/>
</dbReference>
<evidence type="ECO:0000256" key="1">
    <source>
        <dbReference type="ARBA" id="ARBA00005736"/>
    </source>
</evidence>
<keyword evidence="6" id="KW-1185">Reference proteome</keyword>
<dbReference type="InterPro" id="IPR024336">
    <property type="entry name" value="tRNA_splic_suSen54_N"/>
</dbReference>
<feature type="compositionally biased region" description="Low complexity" evidence="3">
    <location>
        <begin position="217"/>
        <end position="229"/>
    </location>
</feature>
<gene>
    <name evidence="5" type="ORF">WJX84_006825</name>
</gene>
<dbReference type="Pfam" id="PF12928">
    <property type="entry name" value="tRNA_int_end_N2"/>
    <property type="match status" value="1"/>
</dbReference>
<feature type="region of interest" description="Disordered" evidence="3">
    <location>
        <begin position="163"/>
        <end position="232"/>
    </location>
</feature>
<dbReference type="Proteomes" id="UP001485043">
    <property type="component" value="Unassembled WGS sequence"/>
</dbReference>
<evidence type="ECO:0000313" key="6">
    <source>
        <dbReference type="Proteomes" id="UP001485043"/>
    </source>
</evidence>
<dbReference type="EMBL" id="JALJOV010000246">
    <property type="protein sequence ID" value="KAK9865471.1"/>
    <property type="molecule type" value="Genomic_DNA"/>
</dbReference>